<dbReference type="EMBL" id="CAADGH010000007">
    <property type="protein sequence ID" value="VFK74628.1"/>
    <property type="molecule type" value="Genomic_DNA"/>
</dbReference>
<proteinExistence type="predicted"/>
<evidence type="ECO:0000256" key="1">
    <source>
        <dbReference type="SAM" id="Phobius"/>
    </source>
</evidence>
<name>A0A450XBX3_9GAMM</name>
<feature type="transmembrane region" description="Helical" evidence="1">
    <location>
        <begin position="35"/>
        <end position="54"/>
    </location>
</feature>
<gene>
    <name evidence="2" type="ORF">BECKMB1821G_GA0114241_100649</name>
    <name evidence="4" type="ORF">BECKMB1821H_GA0114242_100747</name>
    <name evidence="3" type="ORF">BECKMB1821I_GA0114274_1001120</name>
</gene>
<keyword evidence="1" id="KW-0472">Membrane</keyword>
<dbReference type="AlphaFoldDB" id="A0A450XBX3"/>
<dbReference type="InterPro" id="IPR045655">
    <property type="entry name" value="DUF6394"/>
</dbReference>
<organism evidence="3">
    <name type="scientific">Candidatus Kentrum sp. MB</name>
    <dbReference type="NCBI Taxonomy" id="2138164"/>
    <lineage>
        <taxon>Bacteria</taxon>
        <taxon>Pseudomonadati</taxon>
        <taxon>Pseudomonadota</taxon>
        <taxon>Gammaproteobacteria</taxon>
        <taxon>Candidatus Kentrum</taxon>
    </lineage>
</organism>
<evidence type="ECO:0000313" key="4">
    <source>
        <dbReference type="EMBL" id="VFK74628.1"/>
    </source>
</evidence>
<feature type="transmembrane region" description="Helical" evidence="1">
    <location>
        <begin position="96"/>
        <end position="120"/>
    </location>
</feature>
<accession>A0A450XBX3</accession>
<dbReference type="EMBL" id="CAADFQ010000001">
    <property type="protein sequence ID" value="VFK26781.1"/>
    <property type="molecule type" value="Genomic_DNA"/>
</dbReference>
<dbReference type="EMBL" id="CAADFO010000006">
    <property type="protein sequence ID" value="VFK23904.1"/>
    <property type="molecule type" value="Genomic_DNA"/>
</dbReference>
<evidence type="ECO:0000313" key="3">
    <source>
        <dbReference type="EMBL" id="VFK26781.1"/>
    </source>
</evidence>
<evidence type="ECO:0000313" key="2">
    <source>
        <dbReference type="EMBL" id="VFK23904.1"/>
    </source>
</evidence>
<reference evidence="3" key="1">
    <citation type="submission" date="2019-02" db="EMBL/GenBank/DDBJ databases">
        <authorList>
            <person name="Gruber-Vodicka R. H."/>
            <person name="Seah K. B. B."/>
        </authorList>
    </citation>
    <scope>NUCLEOTIDE SEQUENCE</scope>
    <source>
        <strain evidence="2">BECK_BZ197</strain>
        <strain evidence="4">BECK_BZ198</strain>
        <strain evidence="3">BECK_BZ199</strain>
    </source>
</reference>
<keyword evidence="1" id="KW-0812">Transmembrane</keyword>
<keyword evidence="1" id="KW-1133">Transmembrane helix</keyword>
<dbReference type="Pfam" id="PF19931">
    <property type="entry name" value="DUF6394"/>
    <property type="match status" value="1"/>
</dbReference>
<protein>
    <submittedName>
        <fullName evidence="3">Uncharacterized protein</fullName>
    </submittedName>
</protein>
<sequence>MNLEKVIFGFFIVLALTVNLGFVVGDIDNPLHHNVYELSAAILINLFATGLKLGDRSHVGAVLLATSLVANLQLVAAALVWTVSAHIMSSGVTPGVMASIVSLAAGALAANVISVVILVMDTMRVRR</sequence>
<feature type="transmembrane region" description="Helical" evidence="1">
    <location>
        <begin position="61"/>
        <end position="84"/>
    </location>
</feature>